<comment type="caution">
    <text evidence="1">The sequence shown here is derived from an EMBL/GenBank/DDBJ whole genome shotgun (WGS) entry which is preliminary data.</text>
</comment>
<evidence type="ECO:0000313" key="1">
    <source>
        <dbReference type="EMBL" id="HGE75520.1"/>
    </source>
</evidence>
<dbReference type="NCBIfam" id="TIGR01319">
    <property type="entry name" value="glmL_fam"/>
    <property type="match status" value="1"/>
</dbReference>
<dbReference type="AlphaFoldDB" id="A0A7V3RF58"/>
<proteinExistence type="predicted"/>
<reference evidence="1" key="1">
    <citation type="journal article" date="2020" name="mSystems">
        <title>Genome- and Community-Level Interaction Insights into Carbon Utilization and Element Cycling Functions of Hydrothermarchaeota in Hydrothermal Sediment.</title>
        <authorList>
            <person name="Zhou Z."/>
            <person name="Liu Y."/>
            <person name="Xu W."/>
            <person name="Pan J."/>
            <person name="Luo Z.H."/>
            <person name="Li M."/>
        </authorList>
    </citation>
    <scope>NUCLEOTIDE SEQUENCE [LARGE SCALE GENOMIC DNA]</scope>
    <source>
        <strain evidence="1">SpSt-966</strain>
    </source>
</reference>
<accession>A0A7V3RF58</accession>
<dbReference type="EMBL" id="DTPE01000209">
    <property type="protein sequence ID" value="HGE75520.1"/>
    <property type="molecule type" value="Genomic_DNA"/>
</dbReference>
<organism evidence="1">
    <name type="scientific">Mesoaciditoga lauensis</name>
    <dbReference type="NCBI Taxonomy" id="1495039"/>
    <lineage>
        <taxon>Bacteria</taxon>
        <taxon>Thermotogati</taxon>
        <taxon>Thermotogota</taxon>
        <taxon>Thermotogae</taxon>
        <taxon>Mesoaciditogales</taxon>
        <taxon>Mesoaciditogaceae</taxon>
        <taxon>Mesoaciditoga</taxon>
    </lineage>
</organism>
<dbReference type="PIRSF" id="PIRSF004729">
    <property type="entry name" value="MutL"/>
    <property type="match status" value="1"/>
</dbReference>
<gene>
    <name evidence="1" type="ORF">ENX73_05295</name>
</gene>
<protein>
    <submittedName>
        <fullName evidence="1">DNA mismatch repair protein MutL</fullName>
    </submittedName>
</protein>
<sequence>MKFDILTAEVGSTTTVLSCFAGIGSRPELLAQGEHYTTIDEGDVTIGIDRAIKSIEKKIGENIEWNKLLVSSSAAGGLKMTVHGLVYDMTVKAAREAALGAGAIVNLATAGKISEETIEEVKRISPKLILLSGGVDSGESETAIHNAMIFAKSDVDVPFVYAGNSAITSKIEKIFKDGGKIITVTQNVYPKVDLLNVEPVRKIIQDVFSKHIIHGPGMIKLEGKVGDKIIPTPAAVMKAVEILQKEMGDSIVIDIGGATTDIDSVTSGSPDIQKILISPEPFSKRTVEGDLGVFVNAPNVVENFGWIKEKFHDYDTLLKELTPYPQDQKTEDFMIAMAEACAIESMIRHAGERRYLYGPSGRVEVAEGKDLTAVLNIFGTGGVLSRSKESMKILDKVRNLGQRYPMALLPPKEAALYIDSNYIFAACGLISQLDEESAKKLLLKDVKRVG</sequence>
<dbReference type="Pfam" id="PF13941">
    <property type="entry name" value="MutL"/>
    <property type="match status" value="1"/>
</dbReference>
<dbReference type="NCBIfam" id="NF040744">
    <property type="entry name" value="ornith_Or-4"/>
    <property type="match status" value="1"/>
</dbReference>
<name>A0A7V3RF58_9BACT</name>
<dbReference type="InterPro" id="IPR006230">
    <property type="entry name" value="MutL"/>
</dbReference>